<gene>
    <name evidence="1" type="ORF">MLD38_032514</name>
</gene>
<proteinExistence type="predicted"/>
<evidence type="ECO:0000313" key="2">
    <source>
        <dbReference type="Proteomes" id="UP001057402"/>
    </source>
</evidence>
<evidence type="ECO:0000313" key="1">
    <source>
        <dbReference type="EMBL" id="KAI4318855.1"/>
    </source>
</evidence>
<dbReference type="EMBL" id="CM042889">
    <property type="protein sequence ID" value="KAI4318855.1"/>
    <property type="molecule type" value="Genomic_DNA"/>
</dbReference>
<organism evidence="1 2">
    <name type="scientific">Melastoma candidum</name>
    <dbReference type="NCBI Taxonomy" id="119954"/>
    <lineage>
        <taxon>Eukaryota</taxon>
        <taxon>Viridiplantae</taxon>
        <taxon>Streptophyta</taxon>
        <taxon>Embryophyta</taxon>
        <taxon>Tracheophyta</taxon>
        <taxon>Spermatophyta</taxon>
        <taxon>Magnoliopsida</taxon>
        <taxon>eudicotyledons</taxon>
        <taxon>Gunneridae</taxon>
        <taxon>Pentapetalae</taxon>
        <taxon>rosids</taxon>
        <taxon>malvids</taxon>
        <taxon>Myrtales</taxon>
        <taxon>Melastomataceae</taxon>
        <taxon>Melastomatoideae</taxon>
        <taxon>Melastomateae</taxon>
        <taxon>Melastoma</taxon>
    </lineage>
</organism>
<sequence length="1356" mass="150969">MEKSVRVVSPWTPVTPAKPVLSRAGKVAATELPLIDLNVGLESSEEFPPGFEPKILFDESEEFPPGFEPMVLSAESDSSYGVFCSVLKPTRWEDCNLEASATSQGEAYGFIPTQSVSSFAGFEMAPSDHADVLCYGSASSHHVGPVSCPCHNFNMEHHVPLSSNSCQSYSFPGKFSASNICKGLDADALDTSLSLAPITPGKAGGLPCRDSEAENSTVKNQIVDKGDTQEIIELKTPLKKEKRKKHRPKVVKEIKPGPVAGKKQTESESSVPREYATSKRKYVIIKGTESACTGQCDSAKLETSQSHCDDNSTRKRKYVRNKGDEGAESTHLTEVPNNSTVPAISGNSSTKLCRRALSFESEVSVKEDEATEITDDGPDLVSACSLFPKRKWSRTGLPPPTVLNGAKSSPDHEEDKATWARSNMSMTEMVLSVQHKFDYFQYVVSMGAARAMAPATLYGSIYSTGSHYNSNQAHQYWALSLPNLHEDITVYDGRYSTQENSIRFPRGVGLTGPHSCSVQVEGVVPSINSAWNSSCCAEELTDKLQMPRINQKISGVPRVASHDPTYQQHNMIVAYKPAGTIVPYVNTPIEPKKCRQRAQVEIDDETNRVWQLLLENTDNDGINGTDEEKARWWKEERALFRRRADSFITKMRLVQGDRRFSPWKGSVIDSIVGVFLTQNVSDNLSSSAFMSFASSYPIKGSQNSSREEAAASASAMSDPNSLIPHENNAEAQSRTGNSSTRLLNLVNDGIQNGLFMQENNRGIHSNERSPPLNEESKQMDKKDPTGKLNSLEEEKGKLDWDSLWKEAEARRSKPETIPDNLDSVDWESVRHEPEKVISSVIEKRGMHNKLAERIKEFLNRVVRDHGRLDLEWLRDIPPDKAKEYLLSFTGLGPKSVDCVRLLTLHHVAFPVDINVGRVAVRLGWVPLQPLPDSLQLHLLEMYPVLESVQRYLWPRLCKLDQGTLYELHYQMITFGKVFCTKTKPNCKACPMRAECRHFASAFANARLGLPAPEQTGRDVAPEENMAALLEPLPFASPTKKLEILDIEDLAGRYKQRIREPIIEEPASPEPECMSVLGNDLEDSIVDFEDDEEIRTIQLSMKEIDRNLQMFSPRDMYIHEDEMSKALVVLPPQAASVPVTPLKSRTRLRTEHIAYEIPQGHPLLDGLDKLEPDDPSQYLLAIWIPGETATSIQPPEGGCSGYASGDGQLCEESSCIRCCSIREANLQIVRGTLLIPCRTAMRGSFPLNGTYFQVNEVFADHETSMTPMNVPRGLIWNLPRRILYCGSTISTILRYMSMEAIRQCFWRGYVCVRGFDRKTRKACPLTERMHVLASKGDKAKAEANKARAKPKSNGKTK</sequence>
<dbReference type="Proteomes" id="UP001057402">
    <property type="component" value="Chromosome 10"/>
</dbReference>
<name>A0ACB9M546_9MYRT</name>
<comment type="caution">
    <text evidence="1">The sequence shown here is derived from an EMBL/GenBank/DDBJ whole genome shotgun (WGS) entry which is preliminary data.</text>
</comment>
<reference evidence="2" key="1">
    <citation type="journal article" date="2023" name="Front. Plant Sci.">
        <title>Chromosomal-level genome assembly of Melastoma candidum provides insights into trichome evolution.</title>
        <authorList>
            <person name="Zhong Y."/>
            <person name="Wu W."/>
            <person name="Sun C."/>
            <person name="Zou P."/>
            <person name="Liu Y."/>
            <person name="Dai S."/>
            <person name="Zhou R."/>
        </authorList>
    </citation>
    <scope>NUCLEOTIDE SEQUENCE [LARGE SCALE GENOMIC DNA]</scope>
</reference>
<keyword evidence="2" id="KW-1185">Reference proteome</keyword>
<accession>A0ACB9M546</accession>
<protein>
    <submittedName>
        <fullName evidence="1">Uncharacterized protein</fullName>
    </submittedName>
</protein>